<proteinExistence type="predicted"/>
<dbReference type="InterPro" id="IPR043129">
    <property type="entry name" value="ATPase_NBD"/>
</dbReference>
<reference evidence="1" key="1">
    <citation type="submission" date="2020-04" db="EMBL/GenBank/DDBJ databases">
        <authorList>
            <person name="Zhang T."/>
        </authorList>
    </citation>
    <scope>NUCLEOTIDE SEQUENCE</scope>
    <source>
        <strain evidence="1">HKST-UBA14</strain>
    </source>
</reference>
<evidence type="ECO:0000313" key="1">
    <source>
        <dbReference type="EMBL" id="MCA9383171.1"/>
    </source>
</evidence>
<dbReference type="Proteomes" id="UP000783287">
    <property type="component" value="Unassembled WGS sequence"/>
</dbReference>
<dbReference type="EMBL" id="JAGQLK010000034">
    <property type="protein sequence ID" value="MCA9383171.1"/>
    <property type="molecule type" value="Genomic_DNA"/>
</dbReference>
<gene>
    <name evidence="1" type="ORF">KC909_02290</name>
</gene>
<reference evidence="1" key="2">
    <citation type="journal article" date="2021" name="Microbiome">
        <title>Successional dynamics and alternative stable states in a saline activated sludge microbial community over 9 years.</title>
        <authorList>
            <person name="Wang Y."/>
            <person name="Ye J."/>
            <person name="Ju F."/>
            <person name="Liu L."/>
            <person name="Boyd J.A."/>
            <person name="Deng Y."/>
            <person name="Parks D.H."/>
            <person name="Jiang X."/>
            <person name="Yin X."/>
            <person name="Woodcroft B.J."/>
            <person name="Tyson G.W."/>
            <person name="Hugenholtz P."/>
            <person name="Polz M.F."/>
            <person name="Zhang T."/>
        </authorList>
    </citation>
    <scope>NUCLEOTIDE SEQUENCE</scope>
    <source>
        <strain evidence="1">HKST-UBA14</strain>
    </source>
</reference>
<sequence length="295" mass="32980">MIILGLTQVPNGIAAALVRDGKYLINAEVLVQNKFQEELLKFLENSEVEMTQLDYIAYDDNFEVNTEFIEAPSLIINKELAHKYSLFIVDDDAKEDDVAIDFPYLLIEDITDETKVTLVSGLDNIKEITSLKQGSLSSVVDGLEDILDINNIFLHAFQGDDNDIELSRLDQNKANFDFGFILEEVKGLLDEFIDNQDNTVSEEVNAELLRNYKQDLASEALGALYDSLVIYLVTAANELGVQNIALVGEFADVVELRQKFTEQTESSPYEVFFPIREEELSGSIGIAGLAYIGVQ</sequence>
<dbReference type="SUPFAM" id="SSF53067">
    <property type="entry name" value="Actin-like ATPase domain"/>
    <property type="match status" value="1"/>
</dbReference>
<organism evidence="1 2">
    <name type="scientific">Candidatus Dojkabacteria bacterium</name>
    <dbReference type="NCBI Taxonomy" id="2099670"/>
    <lineage>
        <taxon>Bacteria</taxon>
        <taxon>Candidatus Dojkabacteria</taxon>
    </lineage>
</organism>
<name>A0A955RIR7_9BACT</name>
<accession>A0A955RIR7</accession>
<protein>
    <submittedName>
        <fullName evidence="1">Uncharacterized protein</fullName>
    </submittedName>
</protein>
<dbReference type="AlphaFoldDB" id="A0A955RIR7"/>
<comment type="caution">
    <text evidence="1">The sequence shown here is derived from an EMBL/GenBank/DDBJ whole genome shotgun (WGS) entry which is preliminary data.</text>
</comment>
<evidence type="ECO:0000313" key="2">
    <source>
        <dbReference type="Proteomes" id="UP000783287"/>
    </source>
</evidence>